<protein>
    <recommendedName>
        <fullName evidence="6 7">Nicotinamide-nucleotide adenylyltransferase</fullName>
        <ecNumber evidence="6 7">2.7.7.1</ecNumber>
    </recommendedName>
    <alternativeName>
        <fullName evidence="6">NAD(+) diphosphorylase</fullName>
    </alternativeName>
    <alternativeName>
        <fullName evidence="6">NAD(+) pyrophosphorylase</fullName>
    </alternativeName>
    <alternativeName>
        <fullName evidence="6">NMN adenylyltransferase</fullName>
    </alternativeName>
</protein>
<dbReference type="InterPro" id="IPR004821">
    <property type="entry name" value="Cyt_trans-like"/>
</dbReference>
<comment type="caution">
    <text evidence="9">The sequence shown here is derived from an EMBL/GenBank/DDBJ whole genome shotgun (WGS) entry which is preliminary data.</text>
</comment>
<dbReference type="GO" id="GO:0009435">
    <property type="term" value="P:NAD+ biosynthetic process"/>
    <property type="evidence" value="ECO:0007669"/>
    <property type="project" value="UniProtKB-UniRule"/>
</dbReference>
<evidence type="ECO:0000313" key="9">
    <source>
        <dbReference type="EMBL" id="MCX2819306.1"/>
    </source>
</evidence>
<comment type="catalytic activity">
    <reaction evidence="6">
        <text>beta-nicotinamide D-ribonucleotide + ATP + H(+) = diphosphate + NAD(+)</text>
        <dbReference type="Rhea" id="RHEA:21360"/>
        <dbReference type="ChEBI" id="CHEBI:14649"/>
        <dbReference type="ChEBI" id="CHEBI:15378"/>
        <dbReference type="ChEBI" id="CHEBI:30616"/>
        <dbReference type="ChEBI" id="CHEBI:33019"/>
        <dbReference type="ChEBI" id="CHEBI:57540"/>
        <dbReference type="EC" id="2.7.7.1"/>
    </reaction>
</comment>
<name>A0A9Q4GJK1_9EURY</name>
<sequence length="168" mass="19483">MRGLYVGRFQPFHKGHERVVDDIMDDVDEVVVAVGSAQKSHTLRNPFTAGERVSMITKALEDRDETVYAIPVEDLNRNAVWTTHVRSMCPPFETVYSNNPLIVRLFEEDDVEVRECVLFERDRFSGRVIRERMRDGGDWRALVPDEVEKVVDEVDGVRRLRDLDADDY</sequence>
<evidence type="ECO:0000256" key="6">
    <source>
        <dbReference type="HAMAP-Rule" id="MF_00243"/>
    </source>
</evidence>
<keyword evidence="6" id="KW-0963">Cytoplasm</keyword>
<dbReference type="InterPro" id="IPR014729">
    <property type="entry name" value="Rossmann-like_a/b/a_fold"/>
</dbReference>
<reference evidence="9" key="1">
    <citation type="submission" date="2022-09" db="EMBL/GenBank/DDBJ databases">
        <title>Haloadaptaus new haloarchaeum isolated from saline soil.</title>
        <authorList>
            <person name="Duran-Viseras A."/>
            <person name="Sanchez-Porro C."/>
            <person name="Ventosa A."/>
        </authorList>
    </citation>
    <scope>NUCLEOTIDE SEQUENCE</scope>
    <source>
        <strain evidence="9">F3-133</strain>
    </source>
</reference>
<dbReference type="SUPFAM" id="SSF52374">
    <property type="entry name" value="Nucleotidylyl transferase"/>
    <property type="match status" value="1"/>
</dbReference>
<dbReference type="GO" id="GO:0000309">
    <property type="term" value="F:nicotinamide-nucleotide adenylyltransferase activity"/>
    <property type="evidence" value="ECO:0007669"/>
    <property type="project" value="UniProtKB-UniRule"/>
</dbReference>
<dbReference type="Gene3D" id="3.40.50.620">
    <property type="entry name" value="HUPs"/>
    <property type="match status" value="1"/>
</dbReference>
<evidence type="ECO:0000259" key="8">
    <source>
        <dbReference type="Pfam" id="PF01467"/>
    </source>
</evidence>
<dbReference type="GO" id="GO:0005524">
    <property type="term" value="F:ATP binding"/>
    <property type="evidence" value="ECO:0007669"/>
    <property type="project" value="UniProtKB-KW"/>
</dbReference>
<dbReference type="InterPro" id="IPR006418">
    <property type="entry name" value="NMN_Atrans_arc"/>
</dbReference>
<accession>A0A9Q4GJK1</accession>
<keyword evidence="10" id="KW-1185">Reference proteome</keyword>
<gene>
    <name evidence="9" type="ORF">EGH25_08065</name>
</gene>
<keyword evidence="6" id="KW-0547">Nucleotide-binding</keyword>
<evidence type="ECO:0000313" key="10">
    <source>
        <dbReference type="Proteomes" id="UP001149411"/>
    </source>
</evidence>
<keyword evidence="6" id="KW-0067">ATP-binding</keyword>
<dbReference type="PANTHER" id="PTHR21342">
    <property type="entry name" value="PHOSPHOPANTETHEINE ADENYLYLTRANSFERASE"/>
    <property type="match status" value="1"/>
</dbReference>
<evidence type="ECO:0000256" key="3">
    <source>
        <dbReference type="ARBA" id="ARBA00022679"/>
    </source>
</evidence>
<organism evidence="9 10">
    <name type="scientific">Halorutilus salinus</name>
    <dbReference type="NCBI Taxonomy" id="2487751"/>
    <lineage>
        <taxon>Archaea</taxon>
        <taxon>Methanobacteriati</taxon>
        <taxon>Methanobacteriota</taxon>
        <taxon>Stenosarchaea group</taxon>
        <taxon>Halobacteria</taxon>
        <taxon>Halorutilales</taxon>
        <taxon>Halorutilaceae</taxon>
        <taxon>Halorutilus</taxon>
    </lineage>
</organism>
<keyword evidence="4 6" id="KW-0548">Nucleotidyltransferase</keyword>
<dbReference type="Proteomes" id="UP001149411">
    <property type="component" value="Unassembled WGS sequence"/>
</dbReference>
<evidence type="ECO:0000256" key="1">
    <source>
        <dbReference type="ARBA" id="ARBA00010124"/>
    </source>
</evidence>
<dbReference type="NCBIfam" id="NF002243">
    <property type="entry name" value="PRK01153.1"/>
    <property type="match status" value="1"/>
</dbReference>
<dbReference type="GO" id="GO:0005737">
    <property type="term" value="C:cytoplasm"/>
    <property type="evidence" value="ECO:0007669"/>
    <property type="project" value="UniProtKB-SubCell"/>
</dbReference>
<dbReference type="NCBIfam" id="TIGR01527">
    <property type="entry name" value="arch_NMN_Atrans"/>
    <property type="match status" value="1"/>
</dbReference>
<dbReference type="NCBIfam" id="TIGR00125">
    <property type="entry name" value="cyt_tran_rel"/>
    <property type="match status" value="1"/>
</dbReference>
<evidence type="ECO:0000256" key="7">
    <source>
        <dbReference type="NCBIfam" id="TIGR01527"/>
    </source>
</evidence>
<dbReference type="AlphaFoldDB" id="A0A9Q4GJK1"/>
<keyword evidence="5 6" id="KW-0520">NAD</keyword>
<dbReference type="HAMAP" id="MF_00243">
    <property type="entry name" value="NMN_adenylyltr"/>
    <property type="match status" value="1"/>
</dbReference>
<keyword evidence="2 6" id="KW-0662">Pyridine nucleotide biosynthesis</keyword>
<comment type="similarity">
    <text evidence="1 6">Belongs to the archaeal NMN adenylyltransferase family.</text>
</comment>
<dbReference type="RefSeq" id="WP_266087461.1">
    <property type="nucleotide sequence ID" value="NZ_RKLV01000007.1"/>
</dbReference>
<dbReference type="EC" id="2.7.7.1" evidence="6 7"/>
<dbReference type="Pfam" id="PF01467">
    <property type="entry name" value="CTP_transf_like"/>
    <property type="match status" value="1"/>
</dbReference>
<comment type="subcellular location">
    <subcellularLocation>
        <location evidence="6">Cytoplasm</location>
    </subcellularLocation>
</comment>
<dbReference type="EMBL" id="RKLV01000007">
    <property type="protein sequence ID" value="MCX2819306.1"/>
    <property type="molecule type" value="Genomic_DNA"/>
</dbReference>
<evidence type="ECO:0000256" key="4">
    <source>
        <dbReference type="ARBA" id="ARBA00022695"/>
    </source>
</evidence>
<feature type="domain" description="Cytidyltransferase-like" evidence="8">
    <location>
        <begin position="4"/>
        <end position="113"/>
    </location>
</feature>
<proteinExistence type="inferred from homology"/>
<evidence type="ECO:0000256" key="5">
    <source>
        <dbReference type="ARBA" id="ARBA00023027"/>
    </source>
</evidence>
<keyword evidence="3 6" id="KW-0808">Transferase</keyword>
<evidence type="ECO:0000256" key="2">
    <source>
        <dbReference type="ARBA" id="ARBA00022642"/>
    </source>
</evidence>
<comment type="pathway">
    <text evidence="6">Cofactor biosynthesis; NAD(+) biosynthesis; NAD(+) from nicotinamide D-ribonucleotide: step 1/1.</text>
</comment>
<dbReference type="PANTHER" id="PTHR21342:SF0">
    <property type="entry name" value="BIFUNCTIONAL NMN ADENYLYLTRANSFERASE_NUDIX HYDROLASE"/>
    <property type="match status" value="1"/>
</dbReference>